<name>A0AAV2MNS2_KNICA</name>
<sequence>MVSSQLMKEREVKRRRGETQTTTEDFVQPVSPPADQHTIDQPFQTPDSNEEEPDTEQDGTIPTAENLRRHATLFVINTRAKSNISQKSVNTIVAGVQQYQSFLMDHLKKQMEDVLKKHSGNASASQLEKDALDVFDRQHMCYQVEVPHKDQDTEVVEVEKLVDYMPYYILNNGNQTYVLIKYCLTDVMELHCN</sequence>
<dbReference type="Proteomes" id="UP001497482">
    <property type="component" value="Chromosome 9"/>
</dbReference>
<proteinExistence type="predicted"/>
<accession>A0AAV2MNS2</accession>
<keyword evidence="3" id="KW-1185">Reference proteome</keyword>
<gene>
    <name evidence="2" type="ORF">KC01_LOCUS41141</name>
</gene>
<evidence type="ECO:0000313" key="3">
    <source>
        <dbReference type="Proteomes" id="UP001497482"/>
    </source>
</evidence>
<dbReference type="EMBL" id="OZ035831">
    <property type="protein sequence ID" value="CAL1615147.1"/>
    <property type="molecule type" value="Genomic_DNA"/>
</dbReference>
<organism evidence="2 3">
    <name type="scientific">Knipowitschia caucasica</name>
    <name type="common">Caucasian dwarf goby</name>
    <name type="synonym">Pomatoschistus caucasicus</name>
    <dbReference type="NCBI Taxonomy" id="637954"/>
    <lineage>
        <taxon>Eukaryota</taxon>
        <taxon>Metazoa</taxon>
        <taxon>Chordata</taxon>
        <taxon>Craniata</taxon>
        <taxon>Vertebrata</taxon>
        <taxon>Euteleostomi</taxon>
        <taxon>Actinopterygii</taxon>
        <taxon>Neopterygii</taxon>
        <taxon>Teleostei</taxon>
        <taxon>Neoteleostei</taxon>
        <taxon>Acanthomorphata</taxon>
        <taxon>Gobiaria</taxon>
        <taxon>Gobiiformes</taxon>
        <taxon>Gobioidei</taxon>
        <taxon>Gobiidae</taxon>
        <taxon>Gobiinae</taxon>
        <taxon>Knipowitschia</taxon>
    </lineage>
</organism>
<reference evidence="2 3" key="1">
    <citation type="submission" date="2024-04" db="EMBL/GenBank/DDBJ databases">
        <authorList>
            <person name="Waldvogel A.-M."/>
            <person name="Schoenle A."/>
        </authorList>
    </citation>
    <scope>NUCLEOTIDE SEQUENCE [LARGE SCALE GENOMIC DNA]</scope>
</reference>
<feature type="compositionally biased region" description="Acidic residues" evidence="1">
    <location>
        <begin position="48"/>
        <end position="57"/>
    </location>
</feature>
<feature type="region of interest" description="Disordered" evidence="1">
    <location>
        <begin position="1"/>
        <end position="66"/>
    </location>
</feature>
<protein>
    <submittedName>
        <fullName evidence="2">Uncharacterized protein</fullName>
    </submittedName>
</protein>
<evidence type="ECO:0000256" key="1">
    <source>
        <dbReference type="SAM" id="MobiDB-lite"/>
    </source>
</evidence>
<evidence type="ECO:0000313" key="2">
    <source>
        <dbReference type="EMBL" id="CAL1615147.1"/>
    </source>
</evidence>
<dbReference type="AlphaFoldDB" id="A0AAV2MNS2"/>